<evidence type="ECO:0000313" key="15">
    <source>
        <dbReference type="Proteomes" id="UP000282654"/>
    </source>
</evidence>
<dbReference type="Proteomes" id="UP000282654">
    <property type="component" value="Unassembled WGS sequence"/>
</dbReference>
<dbReference type="EC" id="2.5.1.3" evidence="9"/>
<dbReference type="PANTHER" id="PTHR20857:SF15">
    <property type="entry name" value="THIAMINE-PHOSPHATE SYNTHASE"/>
    <property type="match status" value="1"/>
</dbReference>
<feature type="binding site" evidence="9">
    <location>
        <begin position="182"/>
        <end position="186"/>
    </location>
    <ligand>
        <name>4-amino-2-methyl-5-(diphosphooxymethyl)pyrimidine</name>
        <dbReference type="ChEBI" id="CHEBI:57841"/>
    </ligand>
</feature>
<feature type="binding site" evidence="9">
    <location>
        <position position="214"/>
    </location>
    <ligand>
        <name>4-amino-2-methyl-5-(diphosphooxymethyl)pyrimidine</name>
        <dbReference type="ChEBI" id="CHEBI:57841"/>
    </ligand>
</feature>
<evidence type="ECO:0000256" key="7">
    <source>
        <dbReference type="ARBA" id="ARBA00047851"/>
    </source>
</evidence>
<dbReference type="InterPro" id="IPR034291">
    <property type="entry name" value="TMP_synthase"/>
</dbReference>
<dbReference type="NCBIfam" id="TIGR00693">
    <property type="entry name" value="thiE"/>
    <property type="match status" value="1"/>
</dbReference>
<dbReference type="GO" id="GO:0004789">
    <property type="term" value="F:thiamine-phosphate diphosphorylase activity"/>
    <property type="evidence" value="ECO:0007669"/>
    <property type="project" value="UniProtKB-UniRule"/>
</dbReference>
<evidence type="ECO:0000256" key="11">
    <source>
        <dbReference type="RuleBase" id="RU004253"/>
    </source>
</evidence>
<dbReference type="HAMAP" id="MF_00097">
    <property type="entry name" value="TMP_synthase"/>
    <property type="match status" value="1"/>
</dbReference>
<dbReference type="PANTHER" id="PTHR20857">
    <property type="entry name" value="THIAMINE-PHOSPHATE PYROPHOSPHORYLASE"/>
    <property type="match status" value="1"/>
</dbReference>
<name>A0A3N5BJA8_9THEO</name>
<keyword evidence="4 9" id="KW-0460">Magnesium</keyword>
<dbReference type="InterPro" id="IPR041397">
    <property type="entry name" value="ThiD2"/>
</dbReference>
<feature type="domain" description="ThiD2" evidence="13">
    <location>
        <begin position="14"/>
        <end position="132"/>
    </location>
</feature>
<dbReference type="AlphaFoldDB" id="A0A3N5BJA8"/>
<evidence type="ECO:0000256" key="10">
    <source>
        <dbReference type="RuleBase" id="RU003826"/>
    </source>
</evidence>
<feature type="binding site" evidence="9">
    <location>
        <position position="215"/>
    </location>
    <ligand>
        <name>Mg(2+)</name>
        <dbReference type="ChEBI" id="CHEBI:18420"/>
    </ligand>
</feature>
<evidence type="ECO:0000256" key="2">
    <source>
        <dbReference type="ARBA" id="ARBA00022679"/>
    </source>
</evidence>
<dbReference type="UniPathway" id="UPA00060">
    <property type="reaction ID" value="UER00141"/>
</dbReference>
<dbReference type="InterPro" id="IPR036206">
    <property type="entry name" value="ThiamineP_synth_sf"/>
</dbReference>
<evidence type="ECO:0000256" key="8">
    <source>
        <dbReference type="ARBA" id="ARBA00047883"/>
    </source>
</evidence>
<evidence type="ECO:0000256" key="9">
    <source>
        <dbReference type="HAMAP-Rule" id="MF_00097"/>
    </source>
</evidence>
<evidence type="ECO:0000256" key="1">
    <source>
        <dbReference type="ARBA" id="ARBA00005165"/>
    </source>
</evidence>
<proteinExistence type="inferred from homology"/>
<evidence type="ECO:0000259" key="12">
    <source>
        <dbReference type="Pfam" id="PF02581"/>
    </source>
</evidence>
<dbReference type="SUPFAM" id="SSF51391">
    <property type="entry name" value="Thiamin phosphate synthase"/>
    <property type="match status" value="1"/>
</dbReference>
<comment type="similarity">
    <text evidence="9 10">Belongs to the thiamine-phosphate synthase family.</text>
</comment>
<dbReference type="InterPro" id="IPR016229">
    <property type="entry name" value="TMP_synthase_cyanobac_bac"/>
</dbReference>
<feature type="binding site" evidence="9">
    <location>
        <position position="253"/>
    </location>
    <ligand>
        <name>4-amino-2-methyl-5-(diphosphooxymethyl)pyrimidine</name>
        <dbReference type="ChEBI" id="CHEBI:57841"/>
    </ligand>
</feature>
<evidence type="ECO:0000313" key="14">
    <source>
        <dbReference type="EMBL" id="RPF49798.1"/>
    </source>
</evidence>
<comment type="catalytic activity">
    <reaction evidence="6 9 10">
        <text>4-methyl-5-(2-phosphooxyethyl)-thiazole + 4-amino-2-methyl-5-(diphosphooxymethyl)pyrimidine + H(+) = thiamine phosphate + diphosphate</text>
        <dbReference type="Rhea" id="RHEA:22328"/>
        <dbReference type="ChEBI" id="CHEBI:15378"/>
        <dbReference type="ChEBI" id="CHEBI:33019"/>
        <dbReference type="ChEBI" id="CHEBI:37575"/>
        <dbReference type="ChEBI" id="CHEBI:57841"/>
        <dbReference type="ChEBI" id="CHEBI:58296"/>
        <dbReference type="EC" id="2.5.1.3"/>
    </reaction>
</comment>
<evidence type="ECO:0000256" key="3">
    <source>
        <dbReference type="ARBA" id="ARBA00022723"/>
    </source>
</evidence>
<evidence type="ECO:0000256" key="5">
    <source>
        <dbReference type="ARBA" id="ARBA00022977"/>
    </source>
</evidence>
<keyword evidence="5 9" id="KW-0784">Thiamine biosynthesis</keyword>
<dbReference type="InterPro" id="IPR022998">
    <property type="entry name" value="ThiamineP_synth_TenI"/>
</dbReference>
<dbReference type="Gene3D" id="3.20.20.70">
    <property type="entry name" value="Aldolase class I"/>
    <property type="match status" value="1"/>
</dbReference>
<comment type="catalytic activity">
    <reaction evidence="8 9 10">
        <text>2-[(2R,5Z)-2-carboxy-4-methylthiazol-5(2H)-ylidene]ethyl phosphate + 4-amino-2-methyl-5-(diphosphooxymethyl)pyrimidine + 2 H(+) = thiamine phosphate + CO2 + diphosphate</text>
        <dbReference type="Rhea" id="RHEA:47844"/>
        <dbReference type="ChEBI" id="CHEBI:15378"/>
        <dbReference type="ChEBI" id="CHEBI:16526"/>
        <dbReference type="ChEBI" id="CHEBI:33019"/>
        <dbReference type="ChEBI" id="CHEBI:37575"/>
        <dbReference type="ChEBI" id="CHEBI:57841"/>
        <dbReference type="ChEBI" id="CHEBI:62899"/>
        <dbReference type="EC" id="2.5.1.3"/>
    </reaction>
</comment>
<evidence type="ECO:0000256" key="6">
    <source>
        <dbReference type="ARBA" id="ARBA00047334"/>
    </source>
</evidence>
<dbReference type="CDD" id="cd00564">
    <property type="entry name" value="TMP_TenI"/>
    <property type="match status" value="1"/>
</dbReference>
<comment type="function">
    <text evidence="9">Condenses 4-methyl-5-(beta-hydroxyethyl)thiazole monophosphate (THZ-P) and 2-methyl-4-amino-5-hydroxymethyl pyrimidine pyrophosphate (HMP-PP) to form thiamine monophosphate (TMP).</text>
</comment>
<feature type="binding site" evidence="9">
    <location>
        <begin position="329"/>
        <end position="330"/>
    </location>
    <ligand>
        <name>2-[(2R,5Z)-2-carboxy-4-methylthiazol-5(2H)-ylidene]ethyl phosphate</name>
        <dbReference type="ChEBI" id="CHEBI:62899"/>
    </ligand>
</feature>
<organism evidence="14 15">
    <name type="scientific">Thermodesulfitimonas autotrophica</name>
    <dbReference type="NCBI Taxonomy" id="1894989"/>
    <lineage>
        <taxon>Bacteria</taxon>
        <taxon>Bacillati</taxon>
        <taxon>Bacillota</taxon>
        <taxon>Clostridia</taxon>
        <taxon>Thermoanaerobacterales</taxon>
        <taxon>Thermoanaerobacteraceae</taxon>
        <taxon>Thermodesulfitimonas</taxon>
    </lineage>
</organism>
<dbReference type="EMBL" id="RKRE01000001">
    <property type="protein sequence ID" value="RPF49798.1"/>
    <property type="molecule type" value="Genomic_DNA"/>
</dbReference>
<comment type="cofactor">
    <cofactor evidence="9">
        <name>Mg(2+)</name>
        <dbReference type="ChEBI" id="CHEBI:18420"/>
    </cofactor>
    <text evidence="9">Binds 1 Mg(2+) ion per subunit.</text>
</comment>
<dbReference type="InterPro" id="IPR013785">
    <property type="entry name" value="Aldolase_TIM"/>
</dbReference>
<comment type="caution">
    <text evidence="14">The sequence shown here is derived from an EMBL/GenBank/DDBJ whole genome shotgun (WGS) entry which is preliminary data.</text>
</comment>
<comment type="catalytic activity">
    <reaction evidence="7 9 10">
        <text>2-(2-carboxy-4-methylthiazol-5-yl)ethyl phosphate + 4-amino-2-methyl-5-(diphosphooxymethyl)pyrimidine + 2 H(+) = thiamine phosphate + CO2 + diphosphate</text>
        <dbReference type="Rhea" id="RHEA:47848"/>
        <dbReference type="ChEBI" id="CHEBI:15378"/>
        <dbReference type="ChEBI" id="CHEBI:16526"/>
        <dbReference type="ChEBI" id="CHEBI:33019"/>
        <dbReference type="ChEBI" id="CHEBI:37575"/>
        <dbReference type="ChEBI" id="CHEBI:57841"/>
        <dbReference type="ChEBI" id="CHEBI:62890"/>
        <dbReference type="EC" id="2.5.1.3"/>
    </reaction>
</comment>
<dbReference type="OrthoDB" id="9812206at2"/>
<dbReference type="GO" id="GO:0009229">
    <property type="term" value="P:thiamine diphosphate biosynthetic process"/>
    <property type="evidence" value="ECO:0007669"/>
    <property type="project" value="UniProtKB-UniRule"/>
</dbReference>
<protein>
    <recommendedName>
        <fullName evidence="9">Thiamine-phosphate synthase</fullName>
        <shortName evidence="9">TP synthase</shortName>
        <shortName evidence="9">TPS</shortName>
        <ecNumber evidence="9">2.5.1.3</ecNumber>
    </recommendedName>
    <alternativeName>
        <fullName evidence="9">Thiamine-phosphate pyrophosphorylase</fullName>
        <shortName evidence="9">TMP pyrophosphorylase</shortName>
        <shortName evidence="9">TMP-PPase</shortName>
    </alternativeName>
</protein>
<keyword evidence="3 9" id="KW-0479">Metal-binding</keyword>
<feature type="domain" description="Thiamine phosphate synthase/TenI" evidence="12">
    <location>
        <begin position="152"/>
        <end position="332"/>
    </location>
</feature>
<dbReference type="PIRSF" id="PIRSF000512">
    <property type="entry name" value="TMP_PPase_Cyanobac_prd"/>
    <property type="match status" value="1"/>
</dbReference>
<dbReference type="GO" id="GO:0009228">
    <property type="term" value="P:thiamine biosynthetic process"/>
    <property type="evidence" value="ECO:0007669"/>
    <property type="project" value="UniProtKB-KW"/>
</dbReference>
<dbReference type="GO" id="GO:0000287">
    <property type="term" value="F:magnesium ion binding"/>
    <property type="evidence" value="ECO:0007669"/>
    <property type="project" value="UniProtKB-UniRule"/>
</dbReference>
<feature type="binding site" evidence="9">
    <location>
        <position position="309"/>
    </location>
    <ligand>
        <name>2-[(2R,5Z)-2-carboxy-4-methylthiazol-5(2H)-ylidene]ethyl phosphate</name>
        <dbReference type="ChEBI" id="CHEBI:62899"/>
    </ligand>
</feature>
<dbReference type="NCBIfam" id="NF002727">
    <property type="entry name" value="PRK02615.1"/>
    <property type="match status" value="1"/>
</dbReference>
<dbReference type="FunFam" id="3.20.20.70:FF:000096">
    <property type="entry name" value="Thiamine-phosphate synthase"/>
    <property type="match status" value="1"/>
</dbReference>
<feature type="binding site" evidence="9">
    <location>
        <begin position="279"/>
        <end position="281"/>
    </location>
    <ligand>
        <name>2-[(2R,5Z)-2-carboxy-4-methylthiazol-5(2H)-ylidene]ethyl phosphate</name>
        <dbReference type="ChEBI" id="CHEBI:62899"/>
    </ligand>
</feature>
<feature type="binding site" evidence="9">
    <location>
        <position position="282"/>
    </location>
    <ligand>
        <name>4-amino-2-methyl-5-(diphosphooxymethyl)pyrimidine</name>
        <dbReference type="ChEBI" id="CHEBI:57841"/>
    </ligand>
</feature>
<sequence length="353" mass="37870">MRGVVKMEIKAFYRLTDANLNRAREGLRALEDLARFVLQDGALAERIRAARHNLQQTAANLSAVCLAARDVNQDPGASYPEDPHPSARGVAIANARRVQEAARVLEETARYLAPETVAQFKRLRFLSYELEQLFAARLAPEEKTSFLRKLRLYVIVGSAHTAGRPVVSVAQEAIRGGAQIIQLREKELPAKAFFETARALREVTAKAGVPLIINDRADIAAAVGADGVHLGQEDLPIAAARRILGEQAIIGVSTHSVAEALRAEKEGADYIGFGPVFPTRTKPEYAAQGLEALQKVLSQVRLPVVAIGGITPANLPAVIKTGVKRIAVVSAVASAPDVAASAALLLKMLEGSY</sequence>
<feature type="binding site" evidence="9">
    <location>
        <position position="234"/>
    </location>
    <ligand>
        <name>Mg(2+)</name>
        <dbReference type="ChEBI" id="CHEBI:18420"/>
    </ligand>
</feature>
<evidence type="ECO:0000256" key="4">
    <source>
        <dbReference type="ARBA" id="ARBA00022842"/>
    </source>
</evidence>
<keyword evidence="2 9" id="KW-0808">Transferase</keyword>
<gene>
    <name evidence="9" type="primary">thiE</name>
    <name evidence="14" type="ORF">EDD75_0621</name>
</gene>
<reference evidence="14 15" key="1">
    <citation type="submission" date="2018-11" db="EMBL/GenBank/DDBJ databases">
        <title>Genomic Encyclopedia of Type Strains, Phase IV (KMG-IV): sequencing the most valuable type-strain genomes for metagenomic binning, comparative biology and taxonomic classification.</title>
        <authorList>
            <person name="Goeker M."/>
        </authorList>
    </citation>
    <scope>NUCLEOTIDE SEQUENCE [LARGE SCALE GENOMIC DNA]</scope>
    <source>
        <strain evidence="14 15">DSM 102936</strain>
    </source>
</reference>
<accession>A0A3N5BJA8</accession>
<evidence type="ECO:0000259" key="13">
    <source>
        <dbReference type="Pfam" id="PF17792"/>
    </source>
</evidence>
<keyword evidence="15" id="KW-1185">Reference proteome</keyword>
<dbReference type="Pfam" id="PF02581">
    <property type="entry name" value="TMP-TENI"/>
    <property type="match status" value="1"/>
</dbReference>
<comment type="pathway">
    <text evidence="1 9 11">Cofactor biosynthesis; thiamine diphosphate biosynthesis; thiamine phosphate from 4-amino-2-methyl-5-diphosphomethylpyrimidine and 4-methyl-5-(2-phosphoethyl)-thiazole: step 1/1.</text>
</comment>
<dbReference type="GO" id="GO:0005737">
    <property type="term" value="C:cytoplasm"/>
    <property type="evidence" value="ECO:0007669"/>
    <property type="project" value="TreeGrafter"/>
</dbReference>
<dbReference type="Pfam" id="PF17792">
    <property type="entry name" value="ThiD2"/>
    <property type="match status" value="1"/>
</dbReference>